<comment type="similarity">
    <text evidence="2">Belongs to the tyrosinase family.</text>
</comment>
<gene>
    <name evidence="13" type="ORF">DRE_03971</name>
</gene>
<evidence type="ECO:0000256" key="7">
    <source>
        <dbReference type="ARBA" id="ARBA00023033"/>
    </source>
</evidence>
<dbReference type="InterPro" id="IPR050316">
    <property type="entry name" value="Tyrosinase/Hemocyanin"/>
</dbReference>
<keyword evidence="7" id="KW-0503">Monooxygenase</keyword>
<comment type="catalytic activity">
    <reaction evidence="9">
        <text>2 L-dopa + O2 = 2 L-dopaquinone + 2 H2O</text>
        <dbReference type="Rhea" id="RHEA:34287"/>
        <dbReference type="ChEBI" id="CHEBI:15377"/>
        <dbReference type="ChEBI" id="CHEBI:15379"/>
        <dbReference type="ChEBI" id="CHEBI:57504"/>
        <dbReference type="ChEBI" id="CHEBI:57924"/>
        <dbReference type="EC" id="1.14.18.1"/>
    </reaction>
</comment>
<dbReference type="AlphaFoldDB" id="W7HRQ1"/>
<dbReference type="InterPro" id="IPR002227">
    <property type="entry name" value="Tyrosinase_Cu-bd"/>
</dbReference>
<keyword evidence="8" id="KW-0470">Melanin biosynthesis</keyword>
<keyword evidence="14" id="KW-1185">Reference proteome</keyword>
<dbReference type="SUPFAM" id="SSF48056">
    <property type="entry name" value="Di-copper centre-containing domain"/>
    <property type="match status" value="1"/>
</dbReference>
<keyword evidence="5" id="KW-0560">Oxidoreductase</keyword>
<dbReference type="GO" id="GO:0042438">
    <property type="term" value="P:melanin biosynthetic process"/>
    <property type="evidence" value="ECO:0007669"/>
    <property type="project" value="UniProtKB-KW"/>
</dbReference>
<dbReference type="GO" id="GO:0004503">
    <property type="term" value="F:tyrosinase activity"/>
    <property type="evidence" value="ECO:0007669"/>
    <property type="project" value="UniProtKB-EC"/>
</dbReference>
<dbReference type="HOGENOM" id="CLU_013691_3_0_1"/>
<comment type="cofactor">
    <cofactor evidence="1">
        <name>Cu(2+)</name>
        <dbReference type="ChEBI" id="CHEBI:29036"/>
    </cofactor>
</comment>
<evidence type="ECO:0000256" key="6">
    <source>
        <dbReference type="ARBA" id="ARBA00023008"/>
    </source>
</evidence>
<evidence type="ECO:0000256" key="2">
    <source>
        <dbReference type="ARBA" id="ARBA00009928"/>
    </source>
</evidence>
<name>W7HRQ1_9PEZI</name>
<dbReference type="Proteomes" id="UP000024837">
    <property type="component" value="Unassembled WGS sequence"/>
</dbReference>
<evidence type="ECO:0000256" key="1">
    <source>
        <dbReference type="ARBA" id="ARBA00001973"/>
    </source>
</evidence>
<dbReference type="Gene3D" id="1.10.1280.10">
    <property type="entry name" value="Di-copper center containing domain from catechol oxidase"/>
    <property type="match status" value="1"/>
</dbReference>
<accession>W7HRQ1</accession>
<feature type="domain" description="Tyrosinase copper-binding" evidence="11">
    <location>
        <begin position="128"/>
        <end position="339"/>
    </location>
</feature>
<evidence type="ECO:0000313" key="14">
    <source>
        <dbReference type="Proteomes" id="UP000024837"/>
    </source>
</evidence>
<organism evidence="13 14">
    <name type="scientific">Drechslerella stenobrocha 248</name>
    <dbReference type="NCBI Taxonomy" id="1043628"/>
    <lineage>
        <taxon>Eukaryota</taxon>
        <taxon>Fungi</taxon>
        <taxon>Dikarya</taxon>
        <taxon>Ascomycota</taxon>
        <taxon>Pezizomycotina</taxon>
        <taxon>Orbiliomycetes</taxon>
        <taxon>Orbiliales</taxon>
        <taxon>Orbiliaceae</taxon>
        <taxon>Drechslerella</taxon>
    </lineage>
</organism>
<dbReference type="PANTHER" id="PTHR11474:SF76">
    <property type="entry name" value="SHKT DOMAIN-CONTAINING PROTEIN"/>
    <property type="match status" value="1"/>
</dbReference>
<dbReference type="GO" id="GO:0046872">
    <property type="term" value="F:metal ion binding"/>
    <property type="evidence" value="ECO:0007669"/>
    <property type="project" value="UniProtKB-KW"/>
</dbReference>
<evidence type="ECO:0000256" key="10">
    <source>
        <dbReference type="ARBA" id="ARBA00048881"/>
    </source>
</evidence>
<keyword evidence="6" id="KW-0186">Copper</keyword>
<evidence type="ECO:0000259" key="12">
    <source>
        <dbReference type="Pfam" id="PF18132"/>
    </source>
</evidence>
<comment type="catalytic activity">
    <reaction evidence="10">
        <text>L-tyrosine + O2 = L-dopaquinone + H2O</text>
        <dbReference type="Rhea" id="RHEA:18117"/>
        <dbReference type="ChEBI" id="CHEBI:15377"/>
        <dbReference type="ChEBI" id="CHEBI:15379"/>
        <dbReference type="ChEBI" id="CHEBI:57924"/>
        <dbReference type="ChEBI" id="CHEBI:58315"/>
        <dbReference type="EC" id="1.14.18.1"/>
    </reaction>
</comment>
<dbReference type="InterPro" id="IPR041640">
    <property type="entry name" value="Tyrosinase_C"/>
</dbReference>
<dbReference type="PANTHER" id="PTHR11474">
    <property type="entry name" value="TYROSINASE FAMILY MEMBER"/>
    <property type="match status" value="1"/>
</dbReference>
<evidence type="ECO:0000256" key="4">
    <source>
        <dbReference type="ARBA" id="ARBA00022723"/>
    </source>
</evidence>
<dbReference type="PRINTS" id="PR00092">
    <property type="entry name" value="TYROSINASE"/>
</dbReference>
<dbReference type="InterPro" id="IPR008922">
    <property type="entry name" value="Di-copper_centre_dom_sf"/>
</dbReference>
<evidence type="ECO:0000313" key="13">
    <source>
        <dbReference type="EMBL" id="EWC46726.1"/>
    </source>
</evidence>
<reference evidence="13 14" key="1">
    <citation type="submission" date="2013-05" db="EMBL/GenBank/DDBJ databases">
        <title>Drechslerella stenobrocha genome reveals carnivorous origination and mechanical trapping mechanism of predatory fungi.</title>
        <authorList>
            <person name="Liu X."/>
            <person name="Zhang W."/>
            <person name="Liu K."/>
        </authorList>
    </citation>
    <scope>NUCLEOTIDE SEQUENCE [LARGE SCALE GENOMIC DNA]</scope>
    <source>
        <strain evidence="13 14">248</strain>
    </source>
</reference>
<protein>
    <recommendedName>
        <fullName evidence="3">tyrosinase</fullName>
        <ecNumber evidence="3">1.14.18.1</ecNumber>
    </recommendedName>
</protein>
<dbReference type="OrthoDB" id="6132182at2759"/>
<evidence type="ECO:0000256" key="9">
    <source>
        <dbReference type="ARBA" id="ARBA00048233"/>
    </source>
</evidence>
<evidence type="ECO:0000256" key="8">
    <source>
        <dbReference type="ARBA" id="ARBA00023101"/>
    </source>
</evidence>
<evidence type="ECO:0000256" key="3">
    <source>
        <dbReference type="ARBA" id="ARBA00011906"/>
    </source>
</evidence>
<evidence type="ECO:0000259" key="11">
    <source>
        <dbReference type="Pfam" id="PF00264"/>
    </source>
</evidence>
<keyword evidence="4" id="KW-0479">Metal-binding</keyword>
<dbReference type="EMBL" id="KI966415">
    <property type="protein sequence ID" value="EWC46726.1"/>
    <property type="molecule type" value="Genomic_DNA"/>
</dbReference>
<dbReference type="EC" id="1.14.18.1" evidence="3"/>
<feature type="domain" description="Tyrosinase C-terminal" evidence="12">
    <location>
        <begin position="364"/>
        <end position="482"/>
    </location>
</feature>
<dbReference type="Pfam" id="PF00264">
    <property type="entry name" value="Tyrosinase"/>
    <property type="match status" value="1"/>
</dbReference>
<sequence length="522" mass="58336">MDMKILNNRPAAHGYTKRWGPTAIICLVVVLGLGKLLVPYNGNTTESLNPSNTESPSVLASTATSDAEAKHIEHNEKRQSQKFVVTGINWNGLQQRRNFLDFAADADLLNIFLCGLEAMQNMDQNDRESYFQIAGIHGAPYVPWDGEDGPNSFSGYCTHASILFPTWHRPYIAAYEQILGNIIRNLANQYPASSRSRYQAAANRFRLPYWDWASNANIPNIIGTQVQVTVEKPQGFVRIDNPLYTYTFHPFSPDFFPYAPFDDWPLTLRQPDFEGDSHPETANSQLSANQVSLRNRVYNLLSFQNNYQVFSNKAWDNGGSGNQDSIESIHDLVHGAVGGGGLLKRSLEKRTGEPQLMQGNKYHEWAANIRLDKYSAGGPYLINLYVGEPKSVHNWTNDPNFVGSYYLFSKNGTCMGCKPNSIVTGSVPLTEALMRRVDNGDIESLEPANVTPYLKGRITWRVRQTDGKFLSPSDVKTLKVSVSAAEVTIPWSLATAPEITRWTTYYDITNKKPGGLCYGDPV</sequence>
<proteinExistence type="inferred from homology"/>
<evidence type="ECO:0000256" key="5">
    <source>
        <dbReference type="ARBA" id="ARBA00023002"/>
    </source>
</evidence>
<dbReference type="Pfam" id="PF18132">
    <property type="entry name" value="Tyrosinase_C"/>
    <property type="match status" value="1"/>
</dbReference>